<keyword evidence="4" id="KW-0833">Ubl conjugation pathway</keyword>
<evidence type="ECO:0000256" key="5">
    <source>
        <dbReference type="ARBA" id="ARBA00023306"/>
    </source>
</evidence>
<evidence type="ECO:0000256" key="1">
    <source>
        <dbReference type="ARBA" id="ARBA00016067"/>
    </source>
</evidence>
<evidence type="ECO:0000256" key="4">
    <source>
        <dbReference type="ARBA" id="ARBA00022786"/>
    </source>
</evidence>
<dbReference type="SUPFAM" id="SSF50978">
    <property type="entry name" value="WD40 repeat-like"/>
    <property type="match status" value="1"/>
</dbReference>
<keyword evidence="2" id="KW-0132">Cell division</keyword>
<dbReference type="InterPro" id="IPR036322">
    <property type="entry name" value="WD40_repeat_dom_sf"/>
</dbReference>
<dbReference type="InterPro" id="IPR024789">
    <property type="entry name" value="APC4"/>
</dbReference>
<name>A0A3P7P0Q5_DIBLA</name>
<evidence type="ECO:0000259" key="7">
    <source>
        <dbReference type="Pfam" id="PF12896"/>
    </source>
</evidence>
<sequence>MSLTWEIHSPELGAITQLAWQPNGKVIAAAYESQKIQMFNLSDGSLIHHMTFDKPICDLRWIECDPPSDRTINLSHSSEYFPPFDALAIFADEVSNQQKVFQLSKTFLDPDSKLSILLVYLDGSIRLFGCGVYEIVRVDTTSCNQTFLQSFLAADLNSLYYLTTATDEQSCLELQLHKILLWSLKQLKNAWENTLLELDTKLTAYARERLQAAASWSLRNELLEIILFGHISSAFKKFLATEWASNSIRRAGVTMLKAYESMKAITFQQLQFGLMRLIFEASEFLGFARNRYHYHRFNISETTVLRLIRDAGATLQKAQELHLVVEHCSQYLRPFFKWLYGVAITSTKIDSDKNARKVSHLRSTFLPYKLTV</sequence>
<dbReference type="GO" id="GO:0031145">
    <property type="term" value="P:anaphase-promoting complex-dependent catabolic process"/>
    <property type="evidence" value="ECO:0007669"/>
    <property type="project" value="InterPro"/>
</dbReference>
<dbReference type="PANTHER" id="PTHR13260:SF0">
    <property type="entry name" value="ANAPHASE-PROMOTING COMPLEX SUBUNIT 4"/>
    <property type="match status" value="1"/>
</dbReference>
<accession>A0A3P7P0Q5</accession>
<dbReference type="GO" id="GO:0070979">
    <property type="term" value="P:protein K11-linked ubiquitination"/>
    <property type="evidence" value="ECO:0007669"/>
    <property type="project" value="TreeGrafter"/>
</dbReference>
<keyword evidence="5" id="KW-0131">Cell cycle</keyword>
<dbReference type="AlphaFoldDB" id="A0A3P7P0Q5"/>
<evidence type="ECO:0000259" key="6">
    <source>
        <dbReference type="Pfam" id="PF12894"/>
    </source>
</evidence>
<evidence type="ECO:0000313" key="8">
    <source>
        <dbReference type="EMBL" id="VDN13962.1"/>
    </source>
</evidence>
<dbReference type="InterPro" id="IPR024977">
    <property type="entry name" value="Apc4-like_WD40_dom"/>
</dbReference>
<dbReference type="GO" id="GO:0051301">
    <property type="term" value="P:cell division"/>
    <property type="evidence" value="ECO:0007669"/>
    <property type="project" value="UniProtKB-KW"/>
</dbReference>
<dbReference type="GO" id="GO:0005680">
    <property type="term" value="C:anaphase-promoting complex"/>
    <property type="evidence" value="ECO:0007669"/>
    <property type="project" value="InterPro"/>
</dbReference>
<feature type="domain" description="Anaphase-promoting complex subunit 4-like WD40" evidence="6">
    <location>
        <begin position="5"/>
        <end position="62"/>
    </location>
</feature>
<feature type="non-terminal residue" evidence="8">
    <location>
        <position position="372"/>
    </location>
</feature>
<dbReference type="EMBL" id="UYRU01057862">
    <property type="protein sequence ID" value="VDN13962.1"/>
    <property type="molecule type" value="Genomic_DNA"/>
</dbReference>
<evidence type="ECO:0000256" key="3">
    <source>
        <dbReference type="ARBA" id="ARBA00022776"/>
    </source>
</evidence>
<proteinExistence type="predicted"/>
<gene>
    <name evidence="8" type="ORF">DILT_LOCUS9793</name>
</gene>
<protein>
    <recommendedName>
        <fullName evidence="1">Anaphase-promoting complex subunit 4</fullName>
    </recommendedName>
</protein>
<dbReference type="Gene3D" id="2.130.10.10">
    <property type="entry name" value="YVTN repeat-like/Quinoprotein amine dehydrogenase"/>
    <property type="match status" value="1"/>
</dbReference>
<dbReference type="OrthoDB" id="2110451at2759"/>
<dbReference type="Proteomes" id="UP000281553">
    <property type="component" value="Unassembled WGS sequence"/>
</dbReference>
<dbReference type="InterPro" id="IPR024790">
    <property type="entry name" value="APC4_long_dom"/>
</dbReference>
<dbReference type="GO" id="GO:0034399">
    <property type="term" value="C:nuclear periphery"/>
    <property type="evidence" value="ECO:0007669"/>
    <property type="project" value="TreeGrafter"/>
</dbReference>
<dbReference type="InterPro" id="IPR015943">
    <property type="entry name" value="WD40/YVTN_repeat-like_dom_sf"/>
</dbReference>
<feature type="domain" description="Anaphase-promoting complex subunit 4 long" evidence="7">
    <location>
        <begin position="174"/>
        <end position="342"/>
    </location>
</feature>
<evidence type="ECO:0000313" key="9">
    <source>
        <dbReference type="Proteomes" id="UP000281553"/>
    </source>
</evidence>
<keyword evidence="9" id="KW-1185">Reference proteome</keyword>
<evidence type="ECO:0000256" key="2">
    <source>
        <dbReference type="ARBA" id="ARBA00022618"/>
    </source>
</evidence>
<keyword evidence="3" id="KW-0498">Mitosis</keyword>
<reference evidence="8 9" key="1">
    <citation type="submission" date="2018-11" db="EMBL/GenBank/DDBJ databases">
        <authorList>
            <consortium name="Pathogen Informatics"/>
        </authorList>
    </citation>
    <scope>NUCLEOTIDE SEQUENCE [LARGE SCALE GENOMIC DNA]</scope>
</reference>
<dbReference type="PANTHER" id="PTHR13260">
    <property type="entry name" value="ANAPHASE PROMOTING COMPLEX SUBUNIT 4 APC4"/>
    <property type="match status" value="1"/>
</dbReference>
<organism evidence="8 9">
    <name type="scientific">Dibothriocephalus latus</name>
    <name type="common">Fish tapeworm</name>
    <name type="synonym">Diphyllobothrium latum</name>
    <dbReference type="NCBI Taxonomy" id="60516"/>
    <lineage>
        <taxon>Eukaryota</taxon>
        <taxon>Metazoa</taxon>
        <taxon>Spiralia</taxon>
        <taxon>Lophotrochozoa</taxon>
        <taxon>Platyhelminthes</taxon>
        <taxon>Cestoda</taxon>
        <taxon>Eucestoda</taxon>
        <taxon>Diphyllobothriidea</taxon>
        <taxon>Diphyllobothriidae</taxon>
        <taxon>Dibothriocephalus</taxon>
    </lineage>
</organism>
<dbReference type="Pfam" id="PF12896">
    <property type="entry name" value="ANAPC4"/>
    <property type="match status" value="1"/>
</dbReference>
<dbReference type="Pfam" id="PF12894">
    <property type="entry name" value="ANAPC4_WD40"/>
    <property type="match status" value="1"/>
</dbReference>